<keyword evidence="2" id="KW-0378">Hydrolase</keyword>
<evidence type="ECO:0000259" key="1">
    <source>
        <dbReference type="Pfam" id="PF03372"/>
    </source>
</evidence>
<dbReference type="GO" id="GO:0004519">
    <property type="term" value="F:endonuclease activity"/>
    <property type="evidence" value="ECO:0007669"/>
    <property type="project" value="UniProtKB-KW"/>
</dbReference>
<dbReference type="AlphaFoldDB" id="A0AAU7GB03"/>
<dbReference type="EMBL" id="CP157390">
    <property type="protein sequence ID" value="XBM47116.1"/>
    <property type="molecule type" value="Genomic_DNA"/>
</dbReference>
<name>A0AAU7GB03_9MICO</name>
<keyword evidence="2" id="KW-0255">Endonuclease</keyword>
<sequence length="229" mass="25778">MRIVSYNLRKHAAGHELADIAQTYDVDALCLQECDSEALPHELHHLRLADATRANRLGLAMYVRDERYEVLDTQVFAVNKSLHDRVLAPANERLLAALLRDRDNGERVLVGSFHAAPLTASNSLRRKQIAAAHDGMRSLAPDTPAIMVGDFNYPWFISGLERRLTTAGYTLNRTDEPTYLRYKYFTGYFDFVTSTGFEVQHVDVLPAGASDHRAIRLDAQRVVPDERAA</sequence>
<reference evidence="2" key="1">
    <citation type="submission" date="2024-05" db="EMBL/GenBank/DDBJ databases">
        <title>The Natural Products Discovery Center: Release of the First 8490 Sequenced Strains for Exploring Actinobacteria Biosynthetic Diversity.</title>
        <authorList>
            <person name="Kalkreuter E."/>
            <person name="Kautsar S.A."/>
            <person name="Yang D."/>
            <person name="Bader C.D."/>
            <person name="Teijaro C.N."/>
            <person name="Fluegel L."/>
            <person name="Davis C.M."/>
            <person name="Simpson J.R."/>
            <person name="Lauterbach L."/>
            <person name="Steele A.D."/>
            <person name="Gui C."/>
            <person name="Meng S."/>
            <person name="Li G."/>
            <person name="Viehrig K."/>
            <person name="Ye F."/>
            <person name="Su P."/>
            <person name="Kiefer A.F."/>
            <person name="Nichols A."/>
            <person name="Cepeda A.J."/>
            <person name="Yan W."/>
            <person name="Fan B."/>
            <person name="Jiang Y."/>
            <person name="Adhikari A."/>
            <person name="Zheng C.-J."/>
            <person name="Schuster L."/>
            <person name="Cowan T.M."/>
            <person name="Smanski M.J."/>
            <person name="Chevrette M.G."/>
            <person name="de Carvalho L.P.S."/>
            <person name="Shen B."/>
        </authorList>
    </citation>
    <scope>NUCLEOTIDE SEQUENCE</scope>
    <source>
        <strain evidence="2">NPDC080035</strain>
    </source>
</reference>
<organism evidence="2">
    <name type="scientific">Leifsonia sp. NPDC080035</name>
    <dbReference type="NCBI Taxonomy" id="3143936"/>
    <lineage>
        <taxon>Bacteria</taxon>
        <taxon>Bacillati</taxon>
        <taxon>Actinomycetota</taxon>
        <taxon>Actinomycetes</taxon>
        <taxon>Micrococcales</taxon>
        <taxon>Microbacteriaceae</taxon>
        <taxon>Leifsonia</taxon>
    </lineage>
</organism>
<dbReference type="SUPFAM" id="SSF56219">
    <property type="entry name" value="DNase I-like"/>
    <property type="match status" value="1"/>
</dbReference>
<gene>
    <name evidence="2" type="ORF">AAME72_13610</name>
</gene>
<proteinExistence type="predicted"/>
<keyword evidence="2" id="KW-0540">Nuclease</keyword>
<dbReference type="Gene3D" id="3.60.10.10">
    <property type="entry name" value="Endonuclease/exonuclease/phosphatase"/>
    <property type="match status" value="1"/>
</dbReference>
<dbReference type="InterPro" id="IPR036691">
    <property type="entry name" value="Endo/exonu/phosph_ase_sf"/>
</dbReference>
<dbReference type="InterPro" id="IPR005135">
    <property type="entry name" value="Endo/exonuclease/phosphatase"/>
</dbReference>
<evidence type="ECO:0000313" key="2">
    <source>
        <dbReference type="EMBL" id="XBM47116.1"/>
    </source>
</evidence>
<dbReference type="Pfam" id="PF03372">
    <property type="entry name" value="Exo_endo_phos"/>
    <property type="match status" value="1"/>
</dbReference>
<feature type="domain" description="Endonuclease/exonuclease/phosphatase" evidence="1">
    <location>
        <begin position="5"/>
        <end position="212"/>
    </location>
</feature>
<accession>A0AAU7GB03</accession>
<dbReference type="RefSeq" id="WP_348787092.1">
    <property type="nucleotide sequence ID" value="NZ_CP157390.1"/>
</dbReference>
<protein>
    <submittedName>
        <fullName evidence="2">Endonuclease/exonuclease/phosphatase family protein</fullName>
    </submittedName>
</protein>